<dbReference type="PANTHER" id="PTHR43433:SF5">
    <property type="entry name" value="AB HYDROLASE-1 DOMAIN-CONTAINING PROTEIN"/>
    <property type="match status" value="1"/>
</dbReference>
<proteinExistence type="predicted"/>
<dbReference type="EMBL" id="CP133762">
    <property type="protein sequence ID" value="WMX44939.1"/>
    <property type="molecule type" value="Genomic_DNA"/>
</dbReference>
<gene>
    <name evidence="2" type="ORF">RGF97_08840</name>
</gene>
<sequence length="272" mass="28107">MDEEQLIEEKTTVCAARGLVRSPDGTRIAYERYGDGPPVILVSGALGTAGSERPLAGLLARRFSVVAYDRRGRGASGNEGPYAVEREIADLAALVDAVGGAAGTAAVHGTACGGALALAAAAAGVPVGPVSVYEPPYGSEAAARRDRVRALLDRGRRGEALDLLLGDGAGLPAQPRPVLEALTHTLAYDDAVVGDGSVPAARLGRVHARVLVVDGGASPSWTRRVARTVAATVPRGRHRTLTGQTHQVAPHVLAPVIEEFLEDCLEQEPAGR</sequence>
<accession>A0ABY9RUR0</accession>
<keyword evidence="3" id="KW-1185">Reference proteome</keyword>
<dbReference type="InterPro" id="IPR029058">
    <property type="entry name" value="AB_hydrolase_fold"/>
</dbReference>
<evidence type="ECO:0000313" key="2">
    <source>
        <dbReference type="EMBL" id="WMX44939.1"/>
    </source>
</evidence>
<dbReference type="InterPro" id="IPR050471">
    <property type="entry name" value="AB_hydrolase"/>
</dbReference>
<protein>
    <submittedName>
        <fullName evidence="2">Alpha/beta fold hydrolase</fullName>
    </submittedName>
</protein>
<dbReference type="SUPFAM" id="SSF53474">
    <property type="entry name" value="alpha/beta-Hydrolases"/>
    <property type="match status" value="1"/>
</dbReference>
<feature type="domain" description="AB hydrolase-1" evidence="1">
    <location>
        <begin position="39"/>
        <end position="251"/>
    </location>
</feature>
<evidence type="ECO:0000313" key="3">
    <source>
        <dbReference type="Proteomes" id="UP001250858"/>
    </source>
</evidence>
<dbReference type="PANTHER" id="PTHR43433">
    <property type="entry name" value="HYDROLASE, ALPHA/BETA FOLD FAMILY PROTEIN"/>
    <property type="match status" value="1"/>
</dbReference>
<organism evidence="2 3">
    <name type="scientific">Streptomyces roseicoloratus</name>
    <dbReference type="NCBI Taxonomy" id="2508722"/>
    <lineage>
        <taxon>Bacteria</taxon>
        <taxon>Bacillati</taxon>
        <taxon>Actinomycetota</taxon>
        <taxon>Actinomycetes</taxon>
        <taxon>Kitasatosporales</taxon>
        <taxon>Streptomycetaceae</taxon>
        <taxon>Streptomyces</taxon>
    </lineage>
</organism>
<name>A0ABY9RUR0_9ACTN</name>
<evidence type="ECO:0000259" key="1">
    <source>
        <dbReference type="Pfam" id="PF12697"/>
    </source>
</evidence>
<dbReference type="Pfam" id="PF12697">
    <property type="entry name" value="Abhydrolase_6"/>
    <property type="match status" value="1"/>
</dbReference>
<reference evidence="2 3" key="1">
    <citation type="submission" date="2023-09" db="EMBL/GenBank/DDBJ databases">
        <title>Complete genome of Streptomyces roseicoloratus T14.</title>
        <authorList>
            <person name="Bashizi T."/>
            <person name="Kim M.-J."/>
            <person name="Lee G."/>
            <person name="Tagele S.B."/>
            <person name="Shin J.-H."/>
        </authorList>
    </citation>
    <scope>NUCLEOTIDE SEQUENCE [LARGE SCALE GENOMIC DNA]</scope>
    <source>
        <strain evidence="2 3">T14</strain>
    </source>
</reference>
<keyword evidence="2" id="KW-0378">Hydrolase</keyword>
<dbReference type="Gene3D" id="3.40.50.1820">
    <property type="entry name" value="alpha/beta hydrolase"/>
    <property type="match status" value="1"/>
</dbReference>
<dbReference type="Proteomes" id="UP001250858">
    <property type="component" value="Chromosome"/>
</dbReference>
<dbReference type="RefSeq" id="WP_309548276.1">
    <property type="nucleotide sequence ID" value="NZ_CP133762.1"/>
</dbReference>
<dbReference type="InterPro" id="IPR000073">
    <property type="entry name" value="AB_hydrolase_1"/>
</dbReference>
<dbReference type="GO" id="GO:0016787">
    <property type="term" value="F:hydrolase activity"/>
    <property type="evidence" value="ECO:0007669"/>
    <property type="project" value="UniProtKB-KW"/>
</dbReference>